<dbReference type="PROSITE" id="PS51353">
    <property type="entry name" value="ARSC"/>
    <property type="match status" value="1"/>
</dbReference>
<organism evidence="2">
    <name type="scientific">marine metagenome</name>
    <dbReference type="NCBI Taxonomy" id="408172"/>
    <lineage>
        <taxon>unclassified sequences</taxon>
        <taxon>metagenomes</taxon>
        <taxon>ecological metagenomes</taxon>
    </lineage>
</organism>
<dbReference type="SUPFAM" id="SSF52833">
    <property type="entry name" value="Thioredoxin-like"/>
    <property type="match status" value="1"/>
</dbReference>
<sequence length="32" mass="3790">MKLYSYNKCGTCRKAKNFFDAHKVSYDEIDIT</sequence>
<name>A0A382UXS1_9ZZZZ</name>
<feature type="domain" description="Glutaredoxin" evidence="1">
    <location>
        <begin position="2"/>
        <end position="32"/>
    </location>
</feature>
<evidence type="ECO:0000259" key="1">
    <source>
        <dbReference type="Pfam" id="PF00462"/>
    </source>
</evidence>
<proteinExistence type="predicted"/>
<dbReference type="Pfam" id="PF00462">
    <property type="entry name" value="Glutaredoxin"/>
    <property type="match status" value="1"/>
</dbReference>
<reference evidence="2" key="1">
    <citation type="submission" date="2018-05" db="EMBL/GenBank/DDBJ databases">
        <authorList>
            <person name="Lanie J.A."/>
            <person name="Ng W.-L."/>
            <person name="Kazmierczak K.M."/>
            <person name="Andrzejewski T.M."/>
            <person name="Davidsen T.M."/>
            <person name="Wayne K.J."/>
            <person name="Tettelin H."/>
            <person name="Glass J.I."/>
            <person name="Rusch D."/>
            <person name="Podicherti R."/>
            <person name="Tsui H.-C.T."/>
            <person name="Winkler M.E."/>
        </authorList>
    </citation>
    <scope>NUCLEOTIDE SEQUENCE</scope>
</reference>
<feature type="non-terminal residue" evidence="2">
    <location>
        <position position="32"/>
    </location>
</feature>
<dbReference type="InterPro" id="IPR006660">
    <property type="entry name" value="Arsenate_reductase-like"/>
</dbReference>
<dbReference type="AlphaFoldDB" id="A0A382UXS1"/>
<dbReference type="EMBL" id="UINC01147635">
    <property type="protein sequence ID" value="SVD39072.1"/>
    <property type="molecule type" value="Genomic_DNA"/>
</dbReference>
<protein>
    <recommendedName>
        <fullName evidence="1">Glutaredoxin domain-containing protein</fullName>
    </recommendedName>
</protein>
<dbReference type="InterPro" id="IPR036249">
    <property type="entry name" value="Thioredoxin-like_sf"/>
</dbReference>
<accession>A0A382UXS1</accession>
<dbReference type="InterPro" id="IPR002109">
    <property type="entry name" value="Glutaredoxin"/>
</dbReference>
<gene>
    <name evidence="2" type="ORF">METZ01_LOCUS391926</name>
</gene>
<dbReference type="Gene3D" id="3.40.30.10">
    <property type="entry name" value="Glutaredoxin"/>
    <property type="match status" value="1"/>
</dbReference>
<evidence type="ECO:0000313" key="2">
    <source>
        <dbReference type="EMBL" id="SVD39072.1"/>
    </source>
</evidence>